<evidence type="ECO:0000313" key="2">
    <source>
        <dbReference type="EMBL" id="SFQ07525.1"/>
    </source>
</evidence>
<dbReference type="AlphaFoldDB" id="A0A1I5VJ34"/>
<accession>A0A1I5VJ34</accession>
<dbReference type="STRING" id="587909.SAMN05421810_104396"/>
<evidence type="ECO:0000256" key="1">
    <source>
        <dbReference type="SAM" id="MobiDB-lite"/>
    </source>
</evidence>
<feature type="region of interest" description="Disordered" evidence="1">
    <location>
        <begin position="1"/>
        <end position="42"/>
    </location>
</feature>
<keyword evidence="3" id="KW-1185">Reference proteome</keyword>
<protein>
    <submittedName>
        <fullName evidence="2">Uncharacterized protein</fullName>
    </submittedName>
</protein>
<sequence>MPVLAGAQPFPTPHPVPFATVRSPRPPRRGGTPDGRREVSTR</sequence>
<name>A0A1I5VJ34_9PSEU</name>
<reference evidence="3" key="1">
    <citation type="submission" date="2016-10" db="EMBL/GenBank/DDBJ databases">
        <authorList>
            <person name="Varghese N."/>
            <person name="Submissions S."/>
        </authorList>
    </citation>
    <scope>NUCLEOTIDE SEQUENCE [LARGE SCALE GENOMIC DNA]</scope>
    <source>
        <strain evidence="3">CGMCC 4.5579</strain>
    </source>
</reference>
<dbReference type="EMBL" id="FOWW01000004">
    <property type="protein sequence ID" value="SFQ07525.1"/>
    <property type="molecule type" value="Genomic_DNA"/>
</dbReference>
<dbReference type="Proteomes" id="UP000198727">
    <property type="component" value="Unassembled WGS sequence"/>
</dbReference>
<evidence type="ECO:0000313" key="3">
    <source>
        <dbReference type="Proteomes" id="UP000198727"/>
    </source>
</evidence>
<organism evidence="2 3">
    <name type="scientific">Amycolatopsis arida</name>
    <dbReference type="NCBI Taxonomy" id="587909"/>
    <lineage>
        <taxon>Bacteria</taxon>
        <taxon>Bacillati</taxon>
        <taxon>Actinomycetota</taxon>
        <taxon>Actinomycetes</taxon>
        <taxon>Pseudonocardiales</taxon>
        <taxon>Pseudonocardiaceae</taxon>
        <taxon>Amycolatopsis</taxon>
    </lineage>
</organism>
<proteinExistence type="predicted"/>
<gene>
    <name evidence="2" type="ORF">SAMN05421810_104396</name>
</gene>